<name>A0A0H1QWI8_9EURY</name>
<sequence length="120" mass="13680">MSDNAVAEEVEKTRPRTRAEKQVEHRNRIKRTLVACFMGILAGGLSFYLSGTPDPVSGLQENAIIGILLLMAGVVFQKHIFMLIRVDYMALTGKDWFYQSFMTFALWFMTWTILLTTTVL</sequence>
<reference evidence="3 4" key="1">
    <citation type="journal article" date="2015" name="Int. J. Syst. Evol. Microbiol.">
        <title>Methanoculleus sediminis sp. nov., a methanogen from sediments near a submarine mud volcano.</title>
        <authorList>
            <person name="Chen S.C."/>
            <person name="Chen M.F."/>
            <person name="Lai M.C."/>
            <person name="Weng C.Y."/>
            <person name="Wu S.Y."/>
            <person name="Lin S."/>
            <person name="Yang T.F."/>
            <person name="Chen P.C."/>
        </authorList>
    </citation>
    <scope>NUCLEOTIDE SEQUENCE [LARGE SCALE GENOMIC DNA]</scope>
    <source>
        <strain evidence="3 4">S3Fa</strain>
    </source>
</reference>
<organism evidence="3 4">
    <name type="scientific">Methanoculleus sediminis</name>
    <dbReference type="NCBI Taxonomy" id="1550566"/>
    <lineage>
        <taxon>Archaea</taxon>
        <taxon>Methanobacteriati</taxon>
        <taxon>Methanobacteriota</taxon>
        <taxon>Stenosarchaea group</taxon>
        <taxon>Methanomicrobia</taxon>
        <taxon>Methanomicrobiales</taxon>
        <taxon>Methanomicrobiaceae</taxon>
        <taxon>Methanoculleus</taxon>
    </lineage>
</organism>
<evidence type="ECO:0000256" key="1">
    <source>
        <dbReference type="SAM" id="MobiDB-lite"/>
    </source>
</evidence>
<dbReference type="Proteomes" id="UP000035301">
    <property type="component" value="Unassembled WGS sequence"/>
</dbReference>
<dbReference type="InterPro" id="IPR043941">
    <property type="entry name" value="EMC6-arch"/>
</dbReference>
<accession>A0A0H1QWI8</accession>
<evidence type="ECO:0000313" key="4">
    <source>
        <dbReference type="Proteomes" id="UP000035301"/>
    </source>
</evidence>
<dbReference type="RefSeq" id="WP_048185493.1">
    <property type="nucleotide sequence ID" value="NZ_JXOJ01000008.1"/>
</dbReference>
<feature type="transmembrane region" description="Helical" evidence="2">
    <location>
        <begin position="96"/>
        <end position="114"/>
    </location>
</feature>
<dbReference type="OrthoDB" id="50040at2157"/>
<dbReference type="EMBL" id="JXOJ01000008">
    <property type="protein sequence ID" value="KLK87194.1"/>
    <property type="molecule type" value="Genomic_DNA"/>
</dbReference>
<keyword evidence="4" id="KW-1185">Reference proteome</keyword>
<feature type="compositionally biased region" description="Basic and acidic residues" evidence="1">
    <location>
        <begin position="9"/>
        <end position="23"/>
    </location>
</feature>
<feature type="transmembrane region" description="Helical" evidence="2">
    <location>
        <begin position="63"/>
        <end position="84"/>
    </location>
</feature>
<gene>
    <name evidence="3" type="ORF">SZ63_11350</name>
</gene>
<proteinExistence type="predicted"/>
<feature type="region of interest" description="Disordered" evidence="1">
    <location>
        <begin position="1"/>
        <end position="23"/>
    </location>
</feature>
<evidence type="ECO:0000256" key="2">
    <source>
        <dbReference type="SAM" id="Phobius"/>
    </source>
</evidence>
<feature type="transmembrane region" description="Helical" evidence="2">
    <location>
        <begin position="32"/>
        <end position="51"/>
    </location>
</feature>
<evidence type="ECO:0000313" key="3">
    <source>
        <dbReference type="EMBL" id="KLK87194.1"/>
    </source>
</evidence>
<comment type="caution">
    <text evidence="3">The sequence shown here is derived from an EMBL/GenBank/DDBJ whole genome shotgun (WGS) entry which is preliminary data.</text>
</comment>
<dbReference type="STRING" id="1550566.SZ63_11350"/>
<dbReference type="Pfam" id="PF19094">
    <property type="entry name" value="EMC6_arch"/>
    <property type="match status" value="1"/>
</dbReference>
<dbReference type="PATRIC" id="fig|1550566.3.peg.2481"/>
<keyword evidence="2" id="KW-1133">Transmembrane helix</keyword>
<protein>
    <submittedName>
        <fullName evidence="3">Uncharacterized protein</fullName>
    </submittedName>
</protein>
<dbReference type="AlphaFoldDB" id="A0A0H1QWI8"/>
<keyword evidence="2" id="KW-0472">Membrane</keyword>
<keyword evidence="2" id="KW-0812">Transmembrane</keyword>